<sequence>MKNKAAMTVLGVATLLAFGATHSVFAHDCNPCATPKPAPKPVIKTGCNPCTITPPPPVVKNDCNPCAAPPPPTPVVVKPTCNPCVVPPPPPKPATVCTTCATTVTNVTYHPVKSGQFHEQLVPKDASGNPLACLDVSGSSVKVGVDWKTSTNDVFTWGTHTTKYNTATVTEQRYQ</sequence>
<organism evidence="2 3">
    <name type="scientific">Candidatus Thiothrix singaporensis</name>
    <dbReference type="NCBI Taxonomy" id="2799669"/>
    <lineage>
        <taxon>Bacteria</taxon>
        <taxon>Pseudomonadati</taxon>
        <taxon>Pseudomonadota</taxon>
        <taxon>Gammaproteobacteria</taxon>
        <taxon>Thiotrichales</taxon>
        <taxon>Thiotrichaceae</taxon>
        <taxon>Thiothrix</taxon>
    </lineage>
</organism>
<dbReference type="EMBL" id="CP059265">
    <property type="protein sequence ID" value="QLQ30429.1"/>
    <property type="molecule type" value="Genomic_DNA"/>
</dbReference>
<dbReference type="AlphaFoldDB" id="A0A7L6AN19"/>
<evidence type="ECO:0000313" key="2">
    <source>
        <dbReference type="EMBL" id="QLQ30429.1"/>
    </source>
</evidence>
<feature type="signal peptide" evidence="1">
    <location>
        <begin position="1"/>
        <end position="26"/>
    </location>
</feature>
<dbReference type="KEGG" id="this:HZT40_01020"/>
<feature type="chain" id="PRO_5029523642" evidence="1">
    <location>
        <begin position="27"/>
        <end position="175"/>
    </location>
</feature>
<accession>A0A7L6AN19</accession>
<keyword evidence="3" id="KW-1185">Reference proteome</keyword>
<evidence type="ECO:0000256" key="1">
    <source>
        <dbReference type="SAM" id="SignalP"/>
    </source>
</evidence>
<keyword evidence="1" id="KW-0732">Signal</keyword>
<dbReference type="Proteomes" id="UP000510621">
    <property type="component" value="Chromosome"/>
</dbReference>
<reference evidence="2" key="1">
    <citation type="submission" date="2020-06" db="EMBL/GenBank/DDBJ databases">
        <title>Analysis procedures for assessing recovery of high quality, complete, closed genomes from Nanopore long read metagenome sequencing.</title>
        <authorList>
            <person name="Bessarab I."/>
            <person name="Arumugam K."/>
            <person name="Haryono M."/>
            <person name="Liu X."/>
            <person name="Roy S."/>
            <person name="Zuniga-Montanez R.E."/>
            <person name="Qiu G."/>
            <person name="Drautz-Moses D.I."/>
            <person name="Law Y.Y."/>
            <person name="Wuertz S."/>
            <person name="Lauro F.M."/>
            <person name="Huson D.H."/>
            <person name="Williams R.B."/>
        </authorList>
    </citation>
    <scope>NUCLEOTIDE SEQUENCE [LARGE SCALE GENOMIC DNA]</scope>
    <source>
        <strain evidence="2">SSD2</strain>
    </source>
</reference>
<gene>
    <name evidence="2" type="ORF">HZT40_01020</name>
</gene>
<protein>
    <submittedName>
        <fullName evidence="2">Uncharacterized protein</fullName>
    </submittedName>
</protein>
<proteinExistence type="predicted"/>
<name>A0A7L6AN19_9GAMM</name>
<evidence type="ECO:0000313" key="3">
    <source>
        <dbReference type="Proteomes" id="UP000510621"/>
    </source>
</evidence>